<dbReference type="InterPro" id="IPR014710">
    <property type="entry name" value="RmlC-like_jellyroll"/>
</dbReference>
<reference evidence="2 3" key="1">
    <citation type="submission" date="2022-11" db="EMBL/GenBank/DDBJ databases">
        <authorList>
            <person name="Caiyu Z."/>
        </authorList>
    </citation>
    <scope>NUCLEOTIDE SEQUENCE [LARGE SCALE GENOMIC DNA]</scope>
    <source>
        <strain evidence="2 3">YR-4</strain>
    </source>
</reference>
<protein>
    <submittedName>
        <fullName evidence="2">5-deoxy-glucuronate isomerase</fullName>
    </submittedName>
</protein>
<gene>
    <name evidence="2" type="ORF">OUY18_00365</name>
</gene>
<dbReference type="SUPFAM" id="SSF51182">
    <property type="entry name" value="RmlC-like cupins"/>
    <property type="match status" value="1"/>
</dbReference>
<dbReference type="Pfam" id="PF04962">
    <property type="entry name" value="KduI"/>
    <property type="match status" value="1"/>
</dbReference>
<organism evidence="2 3">
    <name type="scientific">Caproiciproducens galactitolivorans</name>
    <dbReference type="NCBI Taxonomy" id="642589"/>
    <lineage>
        <taxon>Bacteria</taxon>
        <taxon>Bacillati</taxon>
        <taxon>Bacillota</taxon>
        <taxon>Clostridia</taxon>
        <taxon>Eubacteriales</taxon>
        <taxon>Acutalibacteraceae</taxon>
        <taxon>Caproiciproducens</taxon>
    </lineage>
</organism>
<proteinExistence type="predicted"/>
<dbReference type="PANTHER" id="PTHR39193:SF1">
    <property type="entry name" value="5-DEOXY-GLUCURONATE ISOMERASE"/>
    <property type="match status" value="1"/>
</dbReference>
<dbReference type="InterPro" id="IPR021120">
    <property type="entry name" value="KduI/IolB_isomerase"/>
</dbReference>
<dbReference type="PANTHER" id="PTHR39193">
    <property type="entry name" value="5-DEOXY-GLUCURONATE ISOMERASE"/>
    <property type="match status" value="1"/>
</dbReference>
<name>A0ABT4BP95_9FIRM</name>
<evidence type="ECO:0000256" key="1">
    <source>
        <dbReference type="ARBA" id="ARBA00023235"/>
    </source>
</evidence>
<dbReference type="Proteomes" id="UP001082703">
    <property type="component" value="Unassembled WGS sequence"/>
</dbReference>
<accession>A0ABT4BP95</accession>
<dbReference type="InterPro" id="IPR011051">
    <property type="entry name" value="RmlC_Cupin_sf"/>
</dbReference>
<sequence length="258" mass="29201">MSNIFGYPAFDEDGVKELTRTKGLYADMLMNITVFHLEEGKTLSFSFPAEEMALLLIQGGIKISWQGKGVTAERDDFIKQGTTCLHVCKNVPVTVTAVKESEILVQSTENDKTFDSILYTPENCGEETFGQNQFEGKAQRTVRTFFDYHTAPYSNMVMGEILVPQGGWSSYPPHHHPQPEVYYYRFQKPQGFGACFIGDEVNKIKDGSFCAIPGGKTHPQVNAPGYPMYYVWMIRHFDGNPWTDRIFDPAHAWLLDEA</sequence>
<dbReference type="Gene3D" id="2.60.120.10">
    <property type="entry name" value="Jelly Rolls"/>
    <property type="match status" value="2"/>
</dbReference>
<evidence type="ECO:0000313" key="3">
    <source>
        <dbReference type="Proteomes" id="UP001082703"/>
    </source>
</evidence>
<dbReference type="InterPro" id="IPR024203">
    <property type="entry name" value="Deoxy-glucuronate_isom_IolB"/>
</dbReference>
<dbReference type="PIRSF" id="PIRSF036628">
    <property type="entry name" value="IolB"/>
    <property type="match status" value="1"/>
</dbReference>
<comment type="caution">
    <text evidence="2">The sequence shown here is derived from an EMBL/GenBank/DDBJ whole genome shotgun (WGS) entry which is preliminary data.</text>
</comment>
<dbReference type="GO" id="GO:0016853">
    <property type="term" value="F:isomerase activity"/>
    <property type="evidence" value="ECO:0007669"/>
    <property type="project" value="UniProtKB-KW"/>
</dbReference>
<dbReference type="RefSeq" id="WP_268056721.1">
    <property type="nucleotide sequence ID" value="NZ_JAPOHA010000001.1"/>
</dbReference>
<dbReference type="EMBL" id="JAPOHA010000001">
    <property type="protein sequence ID" value="MCY1712711.1"/>
    <property type="molecule type" value="Genomic_DNA"/>
</dbReference>
<keyword evidence="1 2" id="KW-0413">Isomerase</keyword>
<evidence type="ECO:0000313" key="2">
    <source>
        <dbReference type="EMBL" id="MCY1712711.1"/>
    </source>
</evidence>
<keyword evidence="3" id="KW-1185">Reference proteome</keyword>